<organism evidence="2 3">
    <name type="scientific">Pseudonocardia aurantiaca</name>
    <dbReference type="NCBI Taxonomy" id="75290"/>
    <lineage>
        <taxon>Bacteria</taxon>
        <taxon>Bacillati</taxon>
        <taxon>Actinomycetota</taxon>
        <taxon>Actinomycetes</taxon>
        <taxon>Pseudonocardiales</taxon>
        <taxon>Pseudonocardiaceae</taxon>
        <taxon>Pseudonocardia</taxon>
    </lineage>
</organism>
<dbReference type="RefSeq" id="WP_343980560.1">
    <property type="nucleotide sequence ID" value="NZ_BAAAJG010000012.1"/>
</dbReference>
<reference evidence="3" key="1">
    <citation type="journal article" date="2019" name="Int. J. Syst. Evol. Microbiol.">
        <title>The Global Catalogue of Microorganisms (GCM) 10K type strain sequencing project: providing services to taxonomists for standard genome sequencing and annotation.</title>
        <authorList>
            <consortium name="The Broad Institute Genomics Platform"/>
            <consortium name="The Broad Institute Genome Sequencing Center for Infectious Disease"/>
            <person name="Wu L."/>
            <person name="Ma J."/>
        </authorList>
    </citation>
    <scope>NUCLEOTIDE SEQUENCE [LARGE SCALE GENOMIC DNA]</scope>
    <source>
        <strain evidence="3">JCM 12165</strain>
    </source>
</reference>
<evidence type="ECO:0000256" key="1">
    <source>
        <dbReference type="SAM" id="Phobius"/>
    </source>
</evidence>
<accession>A0ABW4FNW4</accession>
<feature type="transmembrane region" description="Helical" evidence="1">
    <location>
        <begin position="103"/>
        <end position="121"/>
    </location>
</feature>
<gene>
    <name evidence="2" type="ORF">ACFSCY_21820</name>
</gene>
<keyword evidence="1" id="KW-1133">Transmembrane helix</keyword>
<feature type="transmembrane region" description="Helical" evidence="1">
    <location>
        <begin position="6"/>
        <end position="25"/>
    </location>
</feature>
<keyword evidence="3" id="KW-1185">Reference proteome</keyword>
<comment type="caution">
    <text evidence="2">The sequence shown here is derived from an EMBL/GenBank/DDBJ whole genome shotgun (WGS) entry which is preliminary data.</text>
</comment>
<protein>
    <submittedName>
        <fullName evidence="2">Uncharacterized protein</fullName>
    </submittedName>
</protein>
<evidence type="ECO:0000313" key="3">
    <source>
        <dbReference type="Proteomes" id="UP001597145"/>
    </source>
</evidence>
<dbReference type="EMBL" id="JBHUCP010000017">
    <property type="protein sequence ID" value="MFD1532073.1"/>
    <property type="molecule type" value="Genomic_DNA"/>
</dbReference>
<dbReference type="Proteomes" id="UP001597145">
    <property type="component" value="Unassembled WGS sequence"/>
</dbReference>
<keyword evidence="1" id="KW-0472">Membrane</keyword>
<proteinExistence type="predicted"/>
<keyword evidence="1" id="KW-0812">Transmembrane</keyword>
<evidence type="ECO:0000313" key="2">
    <source>
        <dbReference type="EMBL" id="MFD1532073.1"/>
    </source>
</evidence>
<feature type="transmembrane region" description="Helical" evidence="1">
    <location>
        <begin position="32"/>
        <end position="51"/>
    </location>
</feature>
<sequence length="122" mass="12536">MLPWGVIAYGAALSALLAVLLVALIGRERSPGVLLTTAAGAIAGPVAWNAILRATAANQFFVDAPIPVFPVSWQDTGSGVFTLAALAVLLGLGPLRTEPGRRLALVALLGCLGALLVDIYLY</sequence>
<feature type="transmembrane region" description="Helical" evidence="1">
    <location>
        <begin position="71"/>
        <end position="91"/>
    </location>
</feature>
<name>A0ABW4FNW4_9PSEU</name>